<keyword evidence="2" id="KW-1185">Reference proteome</keyword>
<gene>
    <name evidence="1" type="ORF">Cni_G07776</name>
</gene>
<sequence>MAASCCKPSYQRLKRLPAEATEEEEEFNSPEVCRGRRSGWLRLSRRRRPAVRVTGLRRFLRRKARVVRAAVAKVIKRLKEGRSHFGELFAGNYMFMQVSPSPTLPFMEKTSILRASAAAAAKNHYQHGFLPPPTTIRFNVPKAAS</sequence>
<reference evidence="1 2" key="1">
    <citation type="submission" date="2023-10" db="EMBL/GenBank/DDBJ databases">
        <title>Chromosome-scale genome assembly provides insights into flower coloration mechanisms of Canna indica.</title>
        <authorList>
            <person name="Li C."/>
        </authorList>
    </citation>
    <scope>NUCLEOTIDE SEQUENCE [LARGE SCALE GENOMIC DNA]</scope>
    <source>
        <tissue evidence="1">Flower</tissue>
    </source>
</reference>
<organism evidence="1 2">
    <name type="scientific">Canna indica</name>
    <name type="common">Indian-shot</name>
    <dbReference type="NCBI Taxonomy" id="4628"/>
    <lineage>
        <taxon>Eukaryota</taxon>
        <taxon>Viridiplantae</taxon>
        <taxon>Streptophyta</taxon>
        <taxon>Embryophyta</taxon>
        <taxon>Tracheophyta</taxon>
        <taxon>Spermatophyta</taxon>
        <taxon>Magnoliopsida</taxon>
        <taxon>Liliopsida</taxon>
        <taxon>Zingiberales</taxon>
        <taxon>Cannaceae</taxon>
        <taxon>Canna</taxon>
    </lineage>
</organism>
<name>A0AAQ3JZ36_9LILI</name>
<dbReference type="AlphaFoldDB" id="A0AAQ3JZ36"/>
<protein>
    <submittedName>
        <fullName evidence="1">Uncharacterized protein</fullName>
    </submittedName>
</protein>
<evidence type="ECO:0000313" key="2">
    <source>
        <dbReference type="Proteomes" id="UP001327560"/>
    </source>
</evidence>
<dbReference type="Proteomes" id="UP001327560">
    <property type="component" value="Chromosome 2"/>
</dbReference>
<proteinExistence type="predicted"/>
<dbReference type="PANTHER" id="PTHR36795">
    <property type="entry name" value="OS01G0938400 PROTEIN"/>
    <property type="match status" value="1"/>
</dbReference>
<dbReference type="EMBL" id="CP136891">
    <property type="protein sequence ID" value="WOK99064.1"/>
    <property type="molecule type" value="Genomic_DNA"/>
</dbReference>
<accession>A0AAQ3JZ36</accession>
<dbReference type="PANTHER" id="PTHR36795:SF2">
    <property type="entry name" value="OS01G0938400 PROTEIN"/>
    <property type="match status" value="1"/>
</dbReference>
<evidence type="ECO:0000313" key="1">
    <source>
        <dbReference type="EMBL" id="WOK99064.1"/>
    </source>
</evidence>